<dbReference type="Proteomes" id="UP000711614">
    <property type="component" value="Unassembled WGS sequence"/>
</dbReference>
<organism evidence="4 5">
    <name type="scientific">Arthrobacter stackebrandtii</name>
    <dbReference type="NCBI Taxonomy" id="272161"/>
    <lineage>
        <taxon>Bacteria</taxon>
        <taxon>Bacillati</taxon>
        <taxon>Actinomycetota</taxon>
        <taxon>Actinomycetes</taxon>
        <taxon>Micrococcales</taxon>
        <taxon>Micrococcaceae</taxon>
        <taxon>Arthrobacter</taxon>
    </lineage>
</organism>
<keyword evidence="2" id="KW-0472">Membrane</keyword>
<evidence type="ECO:0000256" key="2">
    <source>
        <dbReference type="SAM" id="Phobius"/>
    </source>
</evidence>
<dbReference type="EMBL" id="JAGIOI010000001">
    <property type="protein sequence ID" value="MBP2413142.1"/>
    <property type="molecule type" value="Genomic_DNA"/>
</dbReference>
<dbReference type="Pfam" id="PF13828">
    <property type="entry name" value="DUF4190"/>
    <property type="match status" value="1"/>
</dbReference>
<evidence type="ECO:0000313" key="5">
    <source>
        <dbReference type="Proteomes" id="UP000711614"/>
    </source>
</evidence>
<feature type="transmembrane region" description="Helical" evidence="2">
    <location>
        <begin position="117"/>
        <end position="140"/>
    </location>
</feature>
<feature type="region of interest" description="Disordered" evidence="1">
    <location>
        <begin position="1"/>
        <end position="76"/>
    </location>
</feature>
<evidence type="ECO:0000259" key="3">
    <source>
        <dbReference type="Pfam" id="PF13828"/>
    </source>
</evidence>
<dbReference type="RefSeq" id="WP_209680187.1">
    <property type="nucleotide sequence ID" value="NZ_JAGIOI010000001.1"/>
</dbReference>
<feature type="compositionally biased region" description="Low complexity" evidence="1">
    <location>
        <begin position="28"/>
        <end position="37"/>
    </location>
</feature>
<protein>
    <recommendedName>
        <fullName evidence="3">DUF4190 domain-containing protein</fullName>
    </recommendedName>
</protein>
<name>A0ABS4YXG8_9MICC</name>
<feature type="compositionally biased region" description="Pro residues" evidence="1">
    <location>
        <begin position="1"/>
        <end position="10"/>
    </location>
</feature>
<evidence type="ECO:0000256" key="1">
    <source>
        <dbReference type="SAM" id="MobiDB-lite"/>
    </source>
</evidence>
<proteinExistence type="predicted"/>
<sequence>MGENPTPDPYVAPGTAAPNGGTPGYGYGQPAPYPGAQVPDAPEFATPQYGTPAYGAPQPGEQPFGTPAYGAPQYGTPPYGAQPFETSPYGAQKPGMQQPYYGVPPYDAPAPGGTNTLAILSLVFAFVFNIAGIVLGHMALKQISQTNEQGRGLAVAGLVISYISLAGSVLFFGIMILGFIGTVVGETYSY</sequence>
<feature type="domain" description="DUF4190" evidence="3">
    <location>
        <begin position="117"/>
        <end position="170"/>
    </location>
</feature>
<comment type="caution">
    <text evidence="4">The sequence shown here is derived from an EMBL/GenBank/DDBJ whole genome shotgun (WGS) entry which is preliminary data.</text>
</comment>
<keyword evidence="2" id="KW-0812">Transmembrane</keyword>
<keyword evidence="5" id="KW-1185">Reference proteome</keyword>
<keyword evidence="2" id="KW-1133">Transmembrane helix</keyword>
<accession>A0ABS4YXG8</accession>
<gene>
    <name evidence="4" type="ORF">JOF48_001941</name>
</gene>
<feature type="transmembrane region" description="Helical" evidence="2">
    <location>
        <begin position="152"/>
        <end position="180"/>
    </location>
</feature>
<dbReference type="InterPro" id="IPR025241">
    <property type="entry name" value="DUF4190"/>
</dbReference>
<reference evidence="4 5" key="1">
    <citation type="submission" date="2021-03" db="EMBL/GenBank/DDBJ databases">
        <title>Sequencing the genomes of 1000 actinobacteria strains.</title>
        <authorList>
            <person name="Klenk H.-P."/>
        </authorList>
    </citation>
    <scope>NUCLEOTIDE SEQUENCE [LARGE SCALE GENOMIC DNA]</scope>
    <source>
        <strain evidence="4 5">DSM 16005</strain>
    </source>
</reference>
<evidence type="ECO:0000313" key="4">
    <source>
        <dbReference type="EMBL" id="MBP2413142.1"/>
    </source>
</evidence>